<protein>
    <submittedName>
        <fullName evidence="2">Uncharacterized protein</fullName>
    </submittedName>
</protein>
<reference evidence="2 3" key="1">
    <citation type="submission" date="2021-06" db="EMBL/GenBank/DDBJ databases">
        <authorList>
            <person name="Palmer J.M."/>
        </authorList>
    </citation>
    <scope>NUCLEOTIDE SEQUENCE [LARGE SCALE GENOMIC DNA]</scope>
    <source>
        <strain evidence="3">if_2019</strain>
        <tissue evidence="2">Muscle</tissue>
    </source>
</reference>
<sequence length="115" mass="12876">MNCNEQILRSGGKQQRGEAGSSVTKTKRRCNPEGSDGCDAGRTGCAEGRKPVVEVMIQSPQEAWNGKVNPQMIIKVRPGVRKTLEEGETQERRLVEGKHKKLRRKLRLGLEEARH</sequence>
<evidence type="ECO:0000313" key="2">
    <source>
        <dbReference type="EMBL" id="MEQ2253542.1"/>
    </source>
</evidence>
<dbReference type="Proteomes" id="UP001482620">
    <property type="component" value="Unassembled WGS sequence"/>
</dbReference>
<name>A0ABV0V9V7_9TELE</name>
<dbReference type="EMBL" id="JAHRIQ010098317">
    <property type="protein sequence ID" value="MEQ2253542.1"/>
    <property type="molecule type" value="Genomic_DNA"/>
</dbReference>
<evidence type="ECO:0000313" key="3">
    <source>
        <dbReference type="Proteomes" id="UP001482620"/>
    </source>
</evidence>
<keyword evidence="3" id="KW-1185">Reference proteome</keyword>
<gene>
    <name evidence="2" type="ORF">ILYODFUR_033303</name>
</gene>
<organism evidence="2 3">
    <name type="scientific">Ilyodon furcidens</name>
    <name type="common">goldbreast splitfin</name>
    <dbReference type="NCBI Taxonomy" id="33524"/>
    <lineage>
        <taxon>Eukaryota</taxon>
        <taxon>Metazoa</taxon>
        <taxon>Chordata</taxon>
        <taxon>Craniata</taxon>
        <taxon>Vertebrata</taxon>
        <taxon>Euteleostomi</taxon>
        <taxon>Actinopterygii</taxon>
        <taxon>Neopterygii</taxon>
        <taxon>Teleostei</taxon>
        <taxon>Neoteleostei</taxon>
        <taxon>Acanthomorphata</taxon>
        <taxon>Ovalentaria</taxon>
        <taxon>Atherinomorphae</taxon>
        <taxon>Cyprinodontiformes</taxon>
        <taxon>Goodeidae</taxon>
        <taxon>Ilyodon</taxon>
    </lineage>
</organism>
<feature type="region of interest" description="Disordered" evidence="1">
    <location>
        <begin position="1"/>
        <end position="45"/>
    </location>
</feature>
<evidence type="ECO:0000256" key="1">
    <source>
        <dbReference type="SAM" id="MobiDB-lite"/>
    </source>
</evidence>
<proteinExistence type="predicted"/>
<comment type="caution">
    <text evidence="2">The sequence shown here is derived from an EMBL/GenBank/DDBJ whole genome shotgun (WGS) entry which is preliminary data.</text>
</comment>
<accession>A0ABV0V9V7</accession>